<evidence type="ECO:0000313" key="2">
    <source>
        <dbReference type="EMBL" id="RFS22820.1"/>
    </source>
</evidence>
<dbReference type="CDD" id="cd00038">
    <property type="entry name" value="CAP_ED"/>
    <property type="match status" value="1"/>
</dbReference>
<keyword evidence="3" id="KW-1185">Reference proteome</keyword>
<evidence type="ECO:0000313" key="3">
    <source>
        <dbReference type="Proteomes" id="UP000260644"/>
    </source>
</evidence>
<dbReference type="OrthoDB" id="792939at2"/>
<dbReference type="InterPro" id="IPR000595">
    <property type="entry name" value="cNMP-bd_dom"/>
</dbReference>
<dbReference type="EMBL" id="QPMM01000006">
    <property type="protein sequence ID" value="RFS22820.1"/>
    <property type="molecule type" value="Genomic_DNA"/>
</dbReference>
<dbReference type="PROSITE" id="PS50042">
    <property type="entry name" value="CNMP_BINDING_3"/>
    <property type="match status" value="1"/>
</dbReference>
<name>A0A3E1YAS5_9BACT</name>
<organism evidence="2 3">
    <name type="scientific">Chitinophaga silvatica</name>
    <dbReference type="NCBI Taxonomy" id="2282649"/>
    <lineage>
        <taxon>Bacteria</taxon>
        <taxon>Pseudomonadati</taxon>
        <taxon>Bacteroidota</taxon>
        <taxon>Chitinophagia</taxon>
        <taxon>Chitinophagales</taxon>
        <taxon>Chitinophagaceae</taxon>
        <taxon>Chitinophaga</taxon>
    </lineage>
</organism>
<feature type="domain" description="Cyclic nucleotide-binding" evidence="1">
    <location>
        <begin position="12"/>
        <end position="114"/>
    </location>
</feature>
<dbReference type="Gene3D" id="2.60.120.10">
    <property type="entry name" value="Jelly Rolls"/>
    <property type="match status" value="1"/>
</dbReference>
<dbReference type="Pfam" id="PF00027">
    <property type="entry name" value="cNMP_binding"/>
    <property type="match status" value="1"/>
</dbReference>
<dbReference type="SMART" id="SM00100">
    <property type="entry name" value="cNMP"/>
    <property type="match status" value="1"/>
</dbReference>
<gene>
    <name evidence="2" type="ORF">DVR12_11565</name>
</gene>
<comment type="caution">
    <text evidence="2">The sequence shown here is derived from an EMBL/GenBank/DDBJ whole genome shotgun (WGS) entry which is preliminary data.</text>
</comment>
<sequence>MSLDLLYKISNAILPLPQAEWEALARCWTPVQYKRKTIMTAAGDVERSIYFVLSGAQRLFSLEGDKETTILFTYKGSFSGILDSFQLQRTTPYYLETLTESEFLRLSYADFYQLTEQYPLLQKWARLGTVDAMAGVLERYNELISYSAEKKFRTLLGRSPHVLQIIPHKYLASYLGIDPATFSKLLNTIKL</sequence>
<dbReference type="AlphaFoldDB" id="A0A3E1YAS5"/>
<accession>A0A3E1YAS5</accession>
<dbReference type="SUPFAM" id="SSF51206">
    <property type="entry name" value="cAMP-binding domain-like"/>
    <property type="match status" value="1"/>
</dbReference>
<dbReference type="InterPro" id="IPR018490">
    <property type="entry name" value="cNMP-bd_dom_sf"/>
</dbReference>
<dbReference type="RefSeq" id="WP_116976213.1">
    <property type="nucleotide sequence ID" value="NZ_QPMM01000006.1"/>
</dbReference>
<protein>
    <submittedName>
        <fullName evidence="2">Cyclic nucleotide-binding domain-containing protein</fullName>
    </submittedName>
</protein>
<dbReference type="InterPro" id="IPR014710">
    <property type="entry name" value="RmlC-like_jellyroll"/>
</dbReference>
<dbReference type="Proteomes" id="UP000260644">
    <property type="component" value="Unassembled WGS sequence"/>
</dbReference>
<proteinExistence type="predicted"/>
<evidence type="ECO:0000259" key="1">
    <source>
        <dbReference type="PROSITE" id="PS50042"/>
    </source>
</evidence>
<reference evidence="2 3" key="1">
    <citation type="submission" date="2018-07" db="EMBL/GenBank/DDBJ databases">
        <title>Chitinophaga K2CV101002-2 sp. nov., isolated from a monsoon evergreen broad-leaved forest soil.</title>
        <authorList>
            <person name="Lv Y."/>
        </authorList>
    </citation>
    <scope>NUCLEOTIDE SEQUENCE [LARGE SCALE GENOMIC DNA]</scope>
    <source>
        <strain evidence="2 3">GDMCC 1.1288</strain>
    </source>
</reference>